<proteinExistence type="predicted"/>
<feature type="region of interest" description="Disordered" evidence="1">
    <location>
        <begin position="248"/>
        <end position="280"/>
    </location>
</feature>
<keyword evidence="2" id="KW-1133">Transmembrane helix</keyword>
<dbReference type="Gene3D" id="1.10.10.1200">
    <property type="entry name" value="MAGE homology domain, winged helix WH1 motif"/>
    <property type="match status" value="1"/>
</dbReference>
<sequence length="280" mass="31044">MDDDDDDEHDNGSGSLAQLTKGFVRYALACEYSRIPIKRQEVNQKVLGAHARAFRHVFDAANSQLMEIFGMRMVELPNREKVTIRQKRAAAGSESQNKSSNMWVLQTVLPPQYRTPDILGPDRKPSSHADPDVNSAYVGLYTLVISLIYLTGGTLSEPKLDRYLKRLNADQTTPVDSKDKLLARMVKEGYIVKIKDDMSGEELIDYMVGPRGKVEVGEEGAANLVRAVSTDDGTDDLNQRLERTLGIGGEAQAVNGDAAPVQAARRPGRPRRRDDDDDDE</sequence>
<dbReference type="GO" id="GO:0006281">
    <property type="term" value="P:DNA repair"/>
    <property type="evidence" value="ECO:0007669"/>
    <property type="project" value="TreeGrafter"/>
</dbReference>
<organism evidence="4 5">
    <name type="scientific">Massariosphaeria phaeospora</name>
    <dbReference type="NCBI Taxonomy" id="100035"/>
    <lineage>
        <taxon>Eukaryota</taxon>
        <taxon>Fungi</taxon>
        <taxon>Dikarya</taxon>
        <taxon>Ascomycota</taxon>
        <taxon>Pezizomycotina</taxon>
        <taxon>Dothideomycetes</taxon>
        <taxon>Pleosporomycetidae</taxon>
        <taxon>Pleosporales</taxon>
        <taxon>Pleosporales incertae sedis</taxon>
        <taxon>Massariosphaeria</taxon>
    </lineage>
</organism>
<accession>A0A7C8I5Z5</accession>
<dbReference type="GO" id="GO:0005634">
    <property type="term" value="C:nucleus"/>
    <property type="evidence" value="ECO:0007669"/>
    <property type="project" value="TreeGrafter"/>
</dbReference>
<dbReference type="Gene3D" id="1.10.10.1210">
    <property type="entry name" value="MAGE homology domain, winged helix WH2 motif"/>
    <property type="match status" value="1"/>
</dbReference>
<dbReference type="AlphaFoldDB" id="A0A7C8I5Z5"/>
<dbReference type="PANTHER" id="PTHR11736">
    <property type="entry name" value="MELANOMA-ASSOCIATED ANTIGEN MAGE ANTIGEN"/>
    <property type="match status" value="1"/>
</dbReference>
<dbReference type="PROSITE" id="PS50838">
    <property type="entry name" value="MAGE"/>
    <property type="match status" value="1"/>
</dbReference>
<dbReference type="InterPro" id="IPR041898">
    <property type="entry name" value="MAGE_WH1"/>
</dbReference>
<feature type="transmembrane region" description="Helical" evidence="2">
    <location>
        <begin position="136"/>
        <end position="156"/>
    </location>
</feature>
<keyword evidence="5" id="KW-1185">Reference proteome</keyword>
<dbReference type="Pfam" id="PF01454">
    <property type="entry name" value="MAGE"/>
    <property type="match status" value="1"/>
</dbReference>
<protein>
    <submittedName>
        <fullName evidence="4">MAGE family-domain-containing protein</fullName>
    </submittedName>
</protein>
<evidence type="ECO:0000259" key="3">
    <source>
        <dbReference type="PROSITE" id="PS50838"/>
    </source>
</evidence>
<dbReference type="InterPro" id="IPR037445">
    <property type="entry name" value="MAGE"/>
</dbReference>
<keyword evidence="2" id="KW-0472">Membrane</keyword>
<dbReference type="PANTHER" id="PTHR11736:SF14">
    <property type="entry name" value="NSE3 HOMOLOG, SMC5-SMC6 COMPLEX COMPONENT"/>
    <property type="match status" value="1"/>
</dbReference>
<dbReference type="InterPro" id="IPR002190">
    <property type="entry name" value="MHD_dom"/>
</dbReference>
<gene>
    <name evidence="4" type="ORF">BDV95DRAFT_259877</name>
</gene>
<name>A0A7C8I5Z5_9PLEO</name>
<dbReference type="Proteomes" id="UP000481861">
    <property type="component" value="Unassembled WGS sequence"/>
</dbReference>
<dbReference type="EMBL" id="JAADJZ010000035">
    <property type="protein sequence ID" value="KAF2865227.1"/>
    <property type="molecule type" value="Genomic_DNA"/>
</dbReference>
<comment type="caution">
    <text evidence="4">The sequence shown here is derived from an EMBL/GenBank/DDBJ whole genome shotgun (WGS) entry which is preliminary data.</text>
</comment>
<evidence type="ECO:0000313" key="5">
    <source>
        <dbReference type="Proteomes" id="UP000481861"/>
    </source>
</evidence>
<dbReference type="OrthoDB" id="205198at2759"/>
<keyword evidence="2" id="KW-0812">Transmembrane</keyword>
<dbReference type="InterPro" id="IPR041899">
    <property type="entry name" value="MAGE_WH2"/>
</dbReference>
<reference evidence="4 5" key="1">
    <citation type="submission" date="2020-01" db="EMBL/GenBank/DDBJ databases">
        <authorList>
            <consortium name="DOE Joint Genome Institute"/>
            <person name="Haridas S."/>
            <person name="Albert R."/>
            <person name="Binder M."/>
            <person name="Bloem J."/>
            <person name="Labutti K."/>
            <person name="Salamov A."/>
            <person name="Andreopoulos B."/>
            <person name="Baker S.E."/>
            <person name="Barry K."/>
            <person name="Bills G."/>
            <person name="Bluhm B.H."/>
            <person name="Cannon C."/>
            <person name="Castanera R."/>
            <person name="Culley D.E."/>
            <person name="Daum C."/>
            <person name="Ezra D."/>
            <person name="Gonzalez J.B."/>
            <person name="Henrissat B."/>
            <person name="Kuo A."/>
            <person name="Liang C."/>
            <person name="Lipzen A."/>
            <person name="Lutzoni F."/>
            <person name="Magnuson J."/>
            <person name="Mondo S."/>
            <person name="Nolan M."/>
            <person name="Ohm R."/>
            <person name="Pangilinan J."/>
            <person name="Park H.-J.H."/>
            <person name="Ramirez L."/>
            <person name="Alfaro M."/>
            <person name="Sun H."/>
            <person name="Tritt A."/>
            <person name="Yoshinaga Y."/>
            <person name="Zwiers L.-H.L."/>
            <person name="Turgeon B.G."/>
            <person name="Goodwin S.B."/>
            <person name="Spatafora J.W."/>
            <person name="Crous P.W."/>
            <person name="Grigoriev I.V."/>
        </authorList>
    </citation>
    <scope>NUCLEOTIDE SEQUENCE [LARGE SCALE GENOMIC DNA]</scope>
    <source>
        <strain evidence="4 5">CBS 611.86</strain>
    </source>
</reference>
<feature type="domain" description="MAGE" evidence="3">
    <location>
        <begin position="16"/>
        <end position="216"/>
    </location>
</feature>
<evidence type="ECO:0000256" key="2">
    <source>
        <dbReference type="SAM" id="Phobius"/>
    </source>
</evidence>
<dbReference type="SMART" id="SM01373">
    <property type="entry name" value="MAGE"/>
    <property type="match status" value="1"/>
</dbReference>
<evidence type="ECO:0000313" key="4">
    <source>
        <dbReference type="EMBL" id="KAF2865227.1"/>
    </source>
</evidence>
<evidence type="ECO:0000256" key="1">
    <source>
        <dbReference type="SAM" id="MobiDB-lite"/>
    </source>
</evidence>